<sequence>MNIFSVLSAKIFGGAAIALALGLTVQTVRLAWEQTHSAKIEGDLKWAREERRAFEVAIIDKTATAFAQNKLAALTAEKNANLRIKEAQDERDKALADDIAHVDDRLQSAPTIDCSAPSAPGVARYPILSAEPLQGRLAIVDEPDVKACTTNARNLDLMIRSWENLREALAQP</sequence>
<dbReference type="EMBL" id="CP073910">
    <property type="protein sequence ID" value="QUT04856.1"/>
    <property type="molecule type" value="Genomic_DNA"/>
</dbReference>
<dbReference type="KEGG" id="spph:KFK14_17750"/>
<dbReference type="RefSeq" id="WP_212608596.1">
    <property type="nucleotide sequence ID" value="NZ_CP073910.1"/>
</dbReference>
<evidence type="ECO:0000313" key="1">
    <source>
        <dbReference type="EMBL" id="QUT04856.1"/>
    </source>
</evidence>
<dbReference type="Proteomes" id="UP000681425">
    <property type="component" value="Chromosome"/>
</dbReference>
<reference evidence="1" key="1">
    <citation type="submission" date="2021-04" db="EMBL/GenBank/DDBJ databases">
        <title>Isolation of p-tert-butylphenol degrading bacteria Sphingobium phenoxybenzoativorans Tas13 from active sludge.</title>
        <authorList>
            <person name="Li Y."/>
        </authorList>
    </citation>
    <scope>NUCLEOTIDE SEQUENCE</scope>
    <source>
        <strain evidence="1">Tas13</strain>
    </source>
</reference>
<name>A0A975Q0Q5_9SPHN</name>
<gene>
    <name evidence="1" type="ORF">KFK14_17750</name>
</gene>
<organism evidence="1 2">
    <name type="scientific">Sphingobium phenoxybenzoativorans</name>
    <dbReference type="NCBI Taxonomy" id="1592790"/>
    <lineage>
        <taxon>Bacteria</taxon>
        <taxon>Pseudomonadati</taxon>
        <taxon>Pseudomonadota</taxon>
        <taxon>Alphaproteobacteria</taxon>
        <taxon>Sphingomonadales</taxon>
        <taxon>Sphingomonadaceae</taxon>
        <taxon>Sphingobium</taxon>
    </lineage>
</organism>
<evidence type="ECO:0000313" key="2">
    <source>
        <dbReference type="Proteomes" id="UP000681425"/>
    </source>
</evidence>
<proteinExistence type="predicted"/>
<evidence type="ECO:0008006" key="3">
    <source>
        <dbReference type="Google" id="ProtNLM"/>
    </source>
</evidence>
<dbReference type="AlphaFoldDB" id="A0A975Q0Q5"/>
<keyword evidence="2" id="KW-1185">Reference proteome</keyword>
<accession>A0A975Q0Q5</accession>
<protein>
    <recommendedName>
        <fullName evidence="3">Lysis protein</fullName>
    </recommendedName>
</protein>